<dbReference type="EMBL" id="JAVAMP010000018">
    <property type="protein sequence ID" value="MDP5276763.1"/>
    <property type="molecule type" value="Genomic_DNA"/>
</dbReference>
<evidence type="ECO:0008006" key="3">
    <source>
        <dbReference type="Google" id="ProtNLM"/>
    </source>
</evidence>
<name>A0ABT9J5K8_9BACL</name>
<evidence type="ECO:0000313" key="1">
    <source>
        <dbReference type="EMBL" id="MDP5276763.1"/>
    </source>
</evidence>
<dbReference type="InterPro" id="IPR041916">
    <property type="entry name" value="Anti_sigma_zinc_sf"/>
</dbReference>
<comment type="caution">
    <text evidence="1">The sequence shown here is derived from an EMBL/GenBank/DDBJ whole genome shotgun (WGS) entry which is preliminary data.</text>
</comment>
<keyword evidence="2" id="KW-1185">Reference proteome</keyword>
<reference evidence="1 2" key="1">
    <citation type="submission" date="2023-08" db="EMBL/GenBank/DDBJ databases">
        <authorList>
            <person name="Park J.-S."/>
        </authorList>
    </citation>
    <scope>NUCLEOTIDE SEQUENCE [LARGE SCALE GENOMIC DNA]</scope>
    <source>
        <strain evidence="1 2">2205SS18-9</strain>
    </source>
</reference>
<sequence length="135" mass="15548">MNDVCIQMQELIPWLVNGTLNSSEKVTAYQHIATCNHCRNELVFFVDLNRKVEELSNKERVNDQFTGDVFSKIKAQIHTDQFEETDVSNSSLQLKNNKILNPFDVVNHIFNTLTTTFKGEVSQFTNSLKPVIRKN</sequence>
<organism evidence="1 2">
    <name type="scientific">Chengkuizengella axinellae</name>
    <dbReference type="NCBI Taxonomy" id="3064388"/>
    <lineage>
        <taxon>Bacteria</taxon>
        <taxon>Bacillati</taxon>
        <taxon>Bacillota</taxon>
        <taxon>Bacilli</taxon>
        <taxon>Bacillales</taxon>
        <taxon>Paenibacillaceae</taxon>
        <taxon>Chengkuizengella</taxon>
    </lineage>
</organism>
<dbReference type="Proteomes" id="UP001231941">
    <property type="component" value="Unassembled WGS sequence"/>
</dbReference>
<gene>
    <name evidence="1" type="ORF">Q5Y73_21965</name>
</gene>
<accession>A0ABT9J5K8</accession>
<dbReference type="Gene3D" id="1.10.10.1320">
    <property type="entry name" value="Anti-sigma factor, zinc-finger domain"/>
    <property type="match status" value="1"/>
</dbReference>
<evidence type="ECO:0000313" key="2">
    <source>
        <dbReference type="Proteomes" id="UP001231941"/>
    </source>
</evidence>
<proteinExistence type="predicted"/>
<dbReference type="RefSeq" id="WP_305994071.1">
    <property type="nucleotide sequence ID" value="NZ_JAVAMP010000018.1"/>
</dbReference>
<protein>
    <recommendedName>
        <fullName evidence="3">Zf-HC2 domain-containing protein</fullName>
    </recommendedName>
</protein>